<proteinExistence type="predicted"/>
<organism evidence="3 4">
    <name type="scientific">Ceratopteris richardii</name>
    <name type="common">Triangle waterfern</name>
    <dbReference type="NCBI Taxonomy" id="49495"/>
    <lineage>
        <taxon>Eukaryota</taxon>
        <taxon>Viridiplantae</taxon>
        <taxon>Streptophyta</taxon>
        <taxon>Embryophyta</taxon>
        <taxon>Tracheophyta</taxon>
        <taxon>Polypodiopsida</taxon>
        <taxon>Polypodiidae</taxon>
        <taxon>Polypodiales</taxon>
        <taxon>Pteridineae</taxon>
        <taxon>Pteridaceae</taxon>
        <taxon>Parkerioideae</taxon>
        <taxon>Ceratopteris</taxon>
    </lineage>
</organism>
<accession>A0A8T2U4B0</accession>
<dbReference type="AlphaFoldDB" id="A0A8T2U4B0"/>
<dbReference type="PANTHER" id="PTHR36804">
    <property type="entry name" value="OSJNBA0013K16.11 PROTEIN"/>
    <property type="match status" value="1"/>
</dbReference>
<evidence type="ECO:0000313" key="3">
    <source>
        <dbReference type="EMBL" id="KAH7430132.1"/>
    </source>
</evidence>
<feature type="transmembrane region" description="Helical" evidence="2">
    <location>
        <begin position="105"/>
        <end position="122"/>
    </location>
</feature>
<keyword evidence="2" id="KW-0472">Membrane</keyword>
<evidence type="ECO:0000313" key="4">
    <source>
        <dbReference type="Proteomes" id="UP000825935"/>
    </source>
</evidence>
<gene>
    <name evidence="3" type="ORF">KP509_09G085200</name>
</gene>
<dbReference type="PANTHER" id="PTHR36804:SF1">
    <property type="entry name" value="OS04G0585600 PROTEIN"/>
    <property type="match status" value="1"/>
</dbReference>
<feature type="transmembrane region" description="Helical" evidence="2">
    <location>
        <begin position="65"/>
        <end position="85"/>
    </location>
</feature>
<name>A0A8T2U4B0_CERRI</name>
<dbReference type="Proteomes" id="UP000825935">
    <property type="component" value="Chromosome 9"/>
</dbReference>
<keyword evidence="4" id="KW-1185">Reference proteome</keyword>
<evidence type="ECO:0000256" key="1">
    <source>
        <dbReference type="SAM" id="MobiDB-lite"/>
    </source>
</evidence>
<dbReference type="OrthoDB" id="2014574at2759"/>
<evidence type="ECO:0000256" key="2">
    <source>
        <dbReference type="SAM" id="Phobius"/>
    </source>
</evidence>
<keyword evidence="2" id="KW-1133">Transmembrane helix</keyword>
<reference evidence="3" key="1">
    <citation type="submission" date="2021-08" db="EMBL/GenBank/DDBJ databases">
        <title>WGS assembly of Ceratopteris richardii.</title>
        <authorList>
            <person name="Marchant D.B."/>
            <person name="Chen G."/>
            <person name="Jenkins J."/>
            <person name="Shu S."/>
            <person name="Leebens-Mack J."/>
            <person name="Grimwood J."/>
            <person name="Schmutz J."/>
            <person name="Soltis P."/>
            <person name="Soltis D."/>
            <person name="Chen Z.-H."/>
        </authorList>
    </citation>
    <scope>NUCLEOTIDE SEQUENCE</scope>
    <source>
        <strain evidence="3">Whitten #5841</strain>
        <tissue evidence="3">Leaf</tissue>
    </source>
</reference>
<sequence length="255" mass="28891">MGNLVITQPCGYHFTHRRTTVSGDGWPRMSRFSGSNVLGVAVMKRESLKQLTKTNIQKIICRSDLLDNAPFLIAIAASIIISLVAEGNEGEHGTEKQVRNDFATLISVIPLFNWLAWLYLFLDTRDVRHLMFASVYIAPYIKTGFSLSPGETFLLTLGYVTCVYHIQLEIYAQGSLRLYRQTKSRSMNNASDAPEGEFYDETASEECKFFDEETCEECKLPDDFFKVPDEECKLPDKETSEQLGENERGPDQSKN</sequence>
<feature type="region of interest" description="Disordered" evidence="1">
    <location>
        <begin position="231"/>
        <end position="255"/>
    </location>
</feature>
<protein>
    <submittedName>
        <fullName evidence="3">Uncharacterized protein</fullName>
    </submittedName>
</protein>
<keyword evidence="2" id="KW-0812">Transmembrane</keyword>
<comment type="caution">
    <text evidence="3">The sequence shown here is derived from an EMBL/GenBank/DDBJ whole genome shotgun (WGS) entry which is preliminary data.</text>
</comment>
<dbReference type="EMBL" id="CM035414">
    <property type="protein sequence ID" value="KAH7430132.1"/>
    <property type="molecule type" value="Genomic_DNA"/>
</dbReference>